<dbReference type="Pfam" id="PF01541">
    <property type="entry name" value="GIY-YIG"/>
    <property type="match status" value="1"/>
</dbReference>
<evidence type="ECO:0000259" key="2">
    <source>
        <dbReference type="PROSITE" id="PS50164"/>
    </source>
</evidence>
<dbReference type="SMART" id="SM00465">
    <property type="entry name" value="GIYc"/>
    <property type="match status" value="1"/>
</dbReference>
<proteinExistence type="inferred from homology"/>
<accession>A0ABV8U8B2</accession>
<dbReference type="PROSITE" id="PS50164">
    <property type="entry name" value="GIY_YIG"/>
    <property type="match status" value="1"/>
</dbReference>
<gene>
    <name evidence="3" type="ORF">ACFO5Q_04065</name>
</gene>
<dbReference type="EMBL" id="JBHSCR010000002">
    <property type="protein sequence ID" value="MFC4347011.1"/>
    <property type="molecule type" value="Genomic_DNA"/>
</dbReference>
<dbReference type="PANTHER" id="PTHR34477">
    <property type="entry name" value="UPF0213 PROTEIN YHBQ"/>
    <property type="match status" value="1"/>
</dbReference>
<dbReference type="RefSeq" id="WP_068147486.1">
    <property type="nucleotide sequence ID" value="NZ_JBHSCR010000002.1"/>
</dbReference>
<reference evidence="4" key="1">
    <citation type="journal article" date="2019" name="Int. J. Syst. Evol. Microbiol.">
        <title>The Global Catalogue of Microorganisms (GCM) 10K type strain sequencing project: providing services to taxonomists for standard genome sequencing and annotation.</title>
        <authorList>
            <consortium name="The Broad Institute Genomics Platform"/>
            <consortium name="The Broad Institute Genome Sequencing Center for Infectious Disease"/>
            <person name="Wu L."/>
            <person name="Ma J."/>
        </authorList>
    </citation>
    <scope>NUCLEOTIDE SEQUENCE [LARGE SCALE GENOMIC DNA]</scope>
    <source>
        <strain evidence="4">CGMCC 1.15304</strain>
    </source>
</reference>
<dbReference type="InterPro" id="IPR035901">
    <property type="entry name" value="GIY-YIG_endonuc_sf"/>
</dbReference>
<comment type="similarity">
    <text evidence="1">Belongs to the UPF0213 family.</text>
</comment>
<comment type="caution">
    <text evidence="3">The sequence shown here is derived from an EMBL/GenBank/DDBJ whole genome shotgun (WGS) entry which is preliminary data.</text>
</comment>
<feature type="domain" description="GIY-YIG" evidence="2">
    <location>
        <begin position="3"/>
        <end position="80"/>
    </location>
</feature>
<keyword evidence="4" id="KW-1185">Reference proteome</keyword>
<evidence type="ECO:0000313" key="3">
    <source>
        <dbReference type="EMBL" id="MFC4347011.1"/>
    </source>
</evidence>
<dbReference type="InterPro" id="IPR050190">
    <property type="entry name" value="UPF0213_domain"/>
</dbReference>
<name>A0ABV8U8B2_9PROT</name>
<dbReference type="Proteomes" id="UP001595776">
    <property type="component" value="Unassembled WGS sequence"/>
</dbReference>
<dbReference type="PANTHER" id="PTHR34477:SF5">
    <property type="entry name" value="BSL5627 PROTEIN"/>
    <property type="match status" value="1"/>
</dbReference>
<protein>
    <submittedName>
        <fullName evidence="3">GIY-YIG nuclease family protein</fullName>
    </submittedName>
</protein>
<evidence type="ECO:0000313" key="4">
    <source>
        <dbReference type="Proteomes" id="UP001595776"/>
    </source>
</evidence>
<dbReference type="Gene3D" id="3.40.1440.10">
    <property type="entry name" value="GIY-YIG endonuclease"/>
    <property type="match status" value="1"/>
</dbReference>
<organism evidence="3 4">
    <name type="scientific">Kordiimonas lipolytica</name>
    <dbReference type="NCBI Taxonomy" id="1662421"/>
    <lineage>
        <taxon>Bacteria</taxon>
        <taxon>Pseudomonadati</taxon>
        <taxon>Pseudomonadota</taxon>
        <taxon>Alphaproteobacteria</taxon>
        <taxon>Kordiimonadales</taxon>
        <taxon>Kordiimonadaceae</taxon>
        <taxon>Kordiimonas</taxon>
    </lineage>
</organism>
<sequence length="97" mass="11523">MDKQGYTYILASKKHGTLYVGVTSDLVKRVWEHKEDHADGFTKKYGVHALVHFEAFDDINSAIEREKQLKRWHRQWKINLIEEHNPDWKDLYPSLTA</sequence>
<dbReference type="CDD" id="cd10448">
    <property type="entry name" value="GIY-YIG_unchar_3"/>
    <property type="match status" value="1"/>
</dbReference>
<evidence type="ECO:0000256" key="1">
    <source>
        <dbReference type="ARBA" id="ARBA00007435"/>
    </source>
</evidence>
<dbReference type="SUPFAM" id="SSF82771">
    <property type="entry name" value="GIY-YIG endonuclease"/>
    <property type="match status" value="1"/>
</dbReference>
<dbReference type="InterPro" id="IPR000305">
    <property type="entry name" value="GIY-YIG_endonuc"/>
</dbReference>